<dbReference type="SMART" id="SM00320">
    <property type="entry name" value="WD40"/>
    <property type="match status" value="2"/>
</dbReference>
<organism evidence="6 7">
    <name type="scientific">Genlisea aurea</name>
    <dbReference type="NCBI Taxonomy" id="192259"/>
    <lineage>
        <taxon>Eukaryota</taxon>
        <taxon>Viridiplantae</taxon>
        <taxon>Streptophyta</taxon>
        <taxon>Embryophyta</taxon>
        <taxon>Tracheophyta</taxon>
        <taxon>Spermatophyta</taxon>
        <taxon>Magnoliopsida</taxon>
        <taxon>eudicotyledons</taxon>
        <taxon>Gunneridae</taxon>
        <taxon>Pentapetalae</taxon>
        <taxon>asterids</taxon>
        <taxon>lamiids</taxon>
        <taxon>Lamiales</taxon>
        <taxon>Lentibulariaceae</taxon>
        <taxon>Genlisea</taxon>
    </lineage>
</organism>
<dbReference type="InterPro" id="IPR015943">
    <property type="entry name" value="WD40/YVTN_repeat-like_dom_sf"/>
</dbReference>
<sequence>VIGAFIIVEMLYTTSLLAIVGAGEQASLSPRKLVLFNTVDETALQELNFLTSIVAVRINRERLVVVLQEQTYLYDIKSLKIKQVIDTVPNLKGLCAFSTSMENPYLALPSSATKGSVLVYNATDLQSHCEIDAHRSPLAAMTFSSNGMYLATASEQGTIVRVHPISEATKTYSFRRGAYASKIFSLSFSPSTDLPDVLIATSSSGSAHIFSIDCDHNDNRTSSNFLGSIIPSSVYDSNHLVFHRASSPGAKSIAVIRKVEKTSTDGSALTAVVSIISLSGNFREYSLRMNERGEAKWNLEKDHNLSKA</sequence>
<protein>
    <recommendedName>
        <fullName evidence="8">Autophagy-related protein 18b</fullName>
    </recommendedName>
</protein>
<feature type="non-terminal residue" evidence="6">
    <location>
        <position position="308"/>
    </location>
</feature>
<evidence type="ECO:0000256" key="1">
    <source>
        <dbReference type="ARBA" id="ARBA00004623"/>
    </source>
</evidence>
<dbReference type="OrthoDB" id="1667587at2759"/>
<dbReference type="PANTHER" id="PTHR11227">
    <property type="entry name" value="WD-REPEAT PROTEIN INTERACTING WITH PHOSPHOINOSIDES WIPI -RELATED"/>
    <property type="match status" value="1"/>
</dbReference>
<dbReference type="EMBL" id="AUSU01006759">
    <property type="protein sequence ID" value="EPS61544.1"/>
    <property type="molecule type" value="Genomic_DNA"/>
</dbReference>
<name>S8C4F8_9LAMI</name>
<comment type="caution">
    <text evidence="6">The sequence shown here is derived from an EMBL/GenBank/DDBJ whole genome shotgun (WGS) entry which is preliminary data.</text>
</comment>
<dbReference type="InterPro" id="IPR048720">
    <property type="entry name" value="PROPPIN"/>
</dbReference>
<dbReference type="Pfam" id="PF21032">
    <property type="entry name" value="PROPPIN"/>
    <property type="match status" value="1"/>
</dbReference>
<evidence type="ECO:0000313" key="6">
    <source>
        <dbReference type="EMBL" id="EPS61544.1"/>
    </source>
</evidence>
<comment type="subcellular location">
    <subcellularLocation>
        <location evidence="1">Preautophagosomal structure membrane</location>
        <topology evidence="1">Peripheral membrane protein</topology>
    </subcellularLocation>
</comment>
<accession>S8C4F8</accession>
<feature type="chain" id="PRO_5004548835" description="Autophagy-related protein 18b" evidence="5">
    <location>
        <begin position="19"/>
        <end position="308"/>
    </location>
</feature>
<dbReference type="AlphaFoldDB" id="S8C4F8"/>
<evidence type="ECO:0008006" key="8">
    <source>
        <dbReference type="Google" id="ProtNLM"/>
    </source>
</evidence>
<dbReference type="GO" id="GO:0034045">
    <property type="term" value="C:phagophore assembly site membrane"/>
    <property type="evidence" value="ECO:0007669"/>
    <property type="project" value="UniProtKB-SubCell"/>
</dbReference>
<evidence type="ECO:0000313" key="7">
    <source>
        <dbReference type="Proteomes" id="UP000015453"/>
    </source>
</evidence>
<keyword evidence="3" id="KW-0677">Repeat</keyword>
<feature type="signal peptide" evidence="5">
    <location>
        <begin position="1"/>
        <end position="18"/>
    </location>
</feature>
<evidence type="ECO:0000256" key="4">
    <source>
        <dbReference type="ARBA" id="ARBA00025740"/>
    </source>
</evidence>
<dbReference type="InterPro" id="IPR001680">
    <property type="entry name" value="WD40_rpt"/>
</dbReference>
<proteinExistence type="inferred from homology"/>
<dbReference type="SUPFAM" id="SSF50978">
    <property type="entry name" value="WD40 repeat-like"/>
    <property type="match status" value="1"/>
</dbReference>
<dbReference type="Gene3D" id="2.130.10.10">
    <property type="entry name" value="YVTN repeat-like/Quinoprotein amine dehydrogenase"/>
    <property type="match status" value="1"/>
</dbReference>
<keyword evidence="2" id="KW-0853">WD repeat</keyword>
<keyword evidence="5" id="KW-0732">Signal</keyword>
<reference evidence="6 7" key="1">
    <citation type="journal article" date="2013" name="BMC Genomics">
        <title>The miniature genome of a carnivorous plant Genlisea aurea contains a low number of genes and short non-coding sequences.</title>
        <authorList>
            <person name="Leushkin E.V."/>
            <person name="Sutormin R.A."/>
            <person name="Nabieva E.R."/>
            <person name="Penin A.A."/>
            <person name="Kondrashov A.S."/>
            <person name="Logacheva M.D."/>
        </authorList>
    </citation>
    <scope>NUCLEOTIDE SEQUENCE [LARGE SCALE GENOMIC DNA]</scope>
</reference>
<feature type="non-terminal residue" evidence="6">
    <location>
        <position position="1"/>
    </location>
</feature>
<evidence type="ECO:0000256" key="2">
    <source>
        <dbReference type="ARBA" id="ARBA00022574"/>
    </source>
</evidence>
<evidence type="ECO:0000256" key="5">
    <source>
        <dbReference type="SAM" id="SignalP"/>
    </source>
</evidence>
<evidence type="ECO:0000256" key="3">
    <source>
        <dbReference type="ARBA" id="ARBA00022737"/>
    </source>
</evidence>
<dbReference type="InterPro" id="IPR036322">
    <property type="entry name" value="WD40_repeat_dom_sf"/>
</dbReference>
<gene>
    <name evidence="6" type="ORF">M569_13253</name>
</gene>
<keyword evidence="7" id="KW-1185">Reference proteome</keyword>
<comment type="similarity">
    <text evidence="4">Belongs to the WD repeat PROPPIN family.</text>
</comment>
<dbReference type="Proteomes" id="UP000015453">
    <property type="component" value="Unassembled WGS sequence"/>
</dbReference>